<name>A0ABR4MLD1_9PEZI</name>
<dbReference type="GeneID" id="98117416"/>
<dbReference type="Proteomes" id="UP001610728">
    <property type="component" value="Unassembled WGS sequence"/>
</dbReference>
<proteinExistence type="predicted"/>
<reference evidence="1 2" key="1">
    <citation type="submission" date="2020-05" db="EMBL/GenBank/DDBJ databases">
        <title>Ceratocystis lukuohia genome.</title>
        <authorList>
            <person name="Harrington T.C."/>
            <person name="Kim K."/>
            <person name="Mayers C.G."/>
        </authorList>
    </citation>
    <scope>NUCLEOTIDE SEQUENCE [LARGE SCALE GENOMIC DNA]</scope>
    <source>
        <strain evidence="1 2">C4212</strain>
    </source>
</reference>
<gene>
    <name evidence="1" type="ORF">HOO65_030599</name>
</gene>
<dbReference type="EMBL" id="JABSNW010000003">
    <property type="protein sequence ID" value="KAL2889098.1"/>
    <property type="molecule type" value="Genomic_DNA"/>
</dbReference>
<accession>A0ABR4MLD1</accession>
<organism evidence="1 2">
    <name type="scientific">Ceratocystis lukuohia</name>
    <dbReference type="NCBI Taxonomy" id="2019550"/>
    <lineage>
        <taxon>Eukaryota</taxon>
        <taxon>Fungi</taxon>
        <taxon>Dikarya</taxon>
        <taxon>Ascomycota</taxon>
        <taxon>Pezizomycotina</taxon>
        <taxon>Sordariomycetes</taxon>
        <taxon>Hypocreomycetidae</taxon>
        <taxon>Microascales</taxon>
        <taxon>Ceratocystidaceae</taxon>
        <taxon>Ceratocystis</taxon>
    </lineage>
</organism>
<keyword evidence="2" id="KW-1185">Reference proteome</keyword>
<comment type="caution">
    <text evidence="1">The sequence shown here is derived from an EMBL/GenBank/DDBJ whole genome shotgun (WGS) entry which is preliminary data.</text>
</comment>
<dbReference type="RefSeq" id="XP_070860278.1">
    <property type="nucleotide sequence ID" value="XM_071000452.1"/>
</dbReference>
<sequence length="273" mass="30287">MHISPAVAIQIHIEAEYLPDSTVDKLMKALKVTDTNLAFAAPQIFGEAMRKLSVFPPDNDVAQWISEWCVDIKFCQQKNLSQATNSRQIWSAITANLPKNLAGWGMMYMGRHAQQMALGHLDIEDVASNIKAWHELSRCETDSNLPFTSAVEGGPKKNGRKGKSAGNRCPFCKEKHSPNKCRLWVQANRYKSYKVDKRRLAYVAKSVTVPGHPLAVELAKVAATGGFIVDPEMAKDKYSAAASKDDPSESLEALMEEVNARVRKRLAQKCGKD</sequence>
<protein>
    <submittedName>
        <fullName evidence="1">Uncharacterized protein</fullName>
    </submittedName>
</protein>
<evidence type="ECO:0000313" key="2">
    <source>
        <dbReference type="Proteomes" id="UP001610728"/>
    </source>
</evidence>
<evidence type="ECO:0000313" key="1">
    <source>
        <dbReference type="EMBL" id="KAL2889098.1"/>
    </source>
</evidence>